<reference evidence="3 4" key="1">
    <citation type="journal article" date="2020" name="ISME J.">
        <title>Uncovering the hidden diversity of litter-decomposition mechanisms in mushroom-forming fungi.</title>
        <authorList>
            <person name="Floudas D."/>
            <person name="Bentzer J."/>
            <person name="Ahren D."/>
            <person name="Johansson T."/>
            <person name="Persson P."/>
            <person name="Tunlid A."/>
        </authorList>
    </citation>
    <scope>NUCLEOTIDE SEQUENCE [LARGE SCALE GENOMIC DNA]</scope>
    <source>
        <strain evidence="3 4">CBS 101986</strain>
    </source>
</reference>
<evidence type="ECO:0000313" key="4">
    <source>
        <dbReference type="Proteomes" id="UP000567179"/>
    </source>
</evidence>
<dbReference type="OrthoDB" id="2013972at2759"/>
<dbReference type="Pfam" id="PF08241">
    <property type="entry name" value="Methyltransf_11"/>
    <property type="match status" value="1"/>
</dbReference>
<evidence type="ECO:0000256" key="1">
    <source>
        <dbReference type="SAM" id="MobiDB-lite"/>
    </source>
</evidence>
<feature type="compositionally biased region" description="Pro residues" evidence="1">
    <location>
        <begin position="188"/>
        <end position="203"/>
    </location>
</feature>
<feature type="domain" description="Methyltransferase type 11" evidence="2">
    <location>
        <begin position="52"/>
        <end position="100"/>
    </location>
</feature>
<protein>
    <recommendedName>
        <fullName evidence="2">Methyltransferase type 11 domain-containing protein</fullName>
    </recommendedName>
</protein>
<feature type="region of interest" description="Disordered" evidence="1">
    <location>
        <begin position="113"/>
        <end position="141"/>
    </location>
</feature>
<organism evidence="3 4">
    <name type="scientific">Psilocybe cf. subviscida</name>
    <dbReference type="NCBI Taxonomy" id="2480587"/>
    <lineage>
        <taxon>Eukaryota</taxon>
        <taxon>Fungi</taxon>
        <taxon>Dikarya</taxon>
        <taxon>Basidiomycota</taxon>
        <taxon>Agaricomycotina</taxon>
        <taxon>Agaricomycetes</taxon>
        <taxon>Agaricomycetidae</taxon>
        <taxon>Agaricales</taxon>
        <taxon>Agaricineae</taxon>
        <taxon>Strophariaceae</taxon>
        <taxon>Psilocybe</taxon>
    </lineage>
</organism>
<evidence type="ECO:0000259" key="2">
    <source>
        <dbReference type="Pfam" id="PF08241"/>
    </source>
</evidence>
<feature type="region of interest" description="Disordered" evidence="1">
    <location>
        <begin position="166"/>
        <end position="209"/>
    </location>
</feature>
<dbReference type="EMBL" id="JAACJJ010000001">
    <property type="protein sequence ID" value="KAF5330891.1"/>
    <property type="molecule type" value="Genomic_DNA"/>
</dbReference>
<sequence>MFPQIARKSVNPSSSPSNGRPSIVLFGSVPQSHSVLSGAFHLVQAVSPLFELCDLAQWPLPFPDAYFDFIHARSLNIGMQDYPRFLLEVSRLLRPGGLLLLVEPTLFPCPPPSRNIPSPISNPTSTLRPPNPSHPGPAINTSSALQFSAASTSSLSSTGLLTYTDGRSQAASTSSQPYASSSQSRLAMPPPPTTVPRPPPPHSPAHTHQEMSGWAALWRTFRACLTAQRVDVHVPEKLAALLAGAGGAFENVTVHDGTVPVGFWPTDPHLLSAGQLQWTDYELLLPALRPLFLQHGLSPTNVDRLIQDAQHDLYHPAYPPSTRIHVAYANKRYNR</sequence>
<dbReference type="GO" id="GO:0008757">
    <property type="term" value="F:S-adenosylmethionine-dependent methyltransferase activity"/>
    <property type="evidence" value="ECO:0007669"/>
    <property type="project" value="InterPro"/>
</dbReference>
<proteinExistence type="predicted"/>
<keyword evidence="4" id="KW-1185">Reference proteome</keyword>
<dbReference type="Gene3D" id="3.40.50.150">
    <property type="entry name" value="Vaccinia Virus protein VP39"/>
    <property type="match status" value="1"/>
</dbReference>
<dbReference type="SUPFAM" id="SSF53335">
    <property type="entry name" value="S-adenosyl-L-methionine-dependent methyltransferases"/>
    <property type="match status" value="1"/>
</dbReference>
<accession>A0A8H5BX38</accession>
<feature type="compositionally biased region" description="Low complexity" evidence="1">
    <location>
        <begin position="166"/>
        <end position="184"/>
    </location>
</feature>
<comment type="caution">
    <text evidence="3">The sequence shown here is derived from an EMBL/GenBank/DDBJ whole genome shotgun (WGS) entry which is preliminary data.</text>
</comment>
<dbReference type="Proteomes" id="UP000567179">
    <property type="component" value="Unassembled WGS sequence"/>
</dbReference>
<name>A0A8H5BX38_9AGAR</name>
<dbReference type="InterPro" id="IPR029063">
    <property type="entry name" value="SAM-dependent_MTases_sf"/>
</dbReference>
<evidence type="ECO:0000313" key="3">
    <source>
        <dbReference type="EMBL" id="KAF5330891.1"/>
    </source>
</evidence>
<dbReference type="AlphaFoldDB" id="A0A8H5BX38"/>
<feature type="compositionally biased region" description="Low complexity" evidence="1">
    <location>
        <begin position="115"/>
        <end position="126"/>
    </location>
</feature>
<dbReference type="InterPro" id="IPR013216">
    <property type="entry name" value="Methyltransf_11"/>
</dbReference>
<gene>
    <name evidence="3" type="ORF">D9619_005636</name>
</gene>